<dbReference type="GO" id="GO:0005634">
    <property type="term" value="C:nucleus"/>
    <property type="evidence" value="ECO:0007669"/>
    <property type="project" value="TreeGrafter"/>
</dbReference>
<evidence type="ECO:0000256" key="4">
    <source>
        <dbReference type="ARBA" id="ARBA00022786"/>
    </source>
</evidence>
<dbReference type="EMBL" id="JAKOGI010000043">
    <property type="protein sequence ID" value="KAJ8447036.1"/>
    <property type="molecule type" value="Genomic_DNA"/>
</dbReference>
<dbReference type="PANTHER" id="PTHR24006">
    <property type="entry name" value="UBIQUITIN CARBOXYL-TERMINAL HYDROLASE"/>
    <property type="match status" value="1"/>
</dbReference>
<dbReference type="AlphaFoldDB" id="A0A9Q1KQK0"/>
<dbReference type="GO" id="GO:0016579">
    <property type="term" value="P:protein deubiquitination"/>
    <property type="evidence" value="ECO:0007669"/>
    <property type="project" value="InterPro"/>
</dbReference>
<evidence type="ECO:0000313" key="10">
    <source>
        <dbReference type="EMBL" id="KAJ8447036.1"/>
    </source>
</evidence>
<dbReference type="SUPFAM" id="SSF54001">
    <property type="entry name" value="Cysteine proteinases"/>
    <property type="match status" value="1"/>
</dbReference>
<keyword evidence="3 7" id="KW-0645">Protease</keyword>
<sequence>MKIKGDITLYSLLRKLRSGFQMLSRIEWVSAYGSHISAASVLGIVGLVLAVRDGRMGNLKFISDKDDIPEKLCFVPGLRNLGNNCFLNVVLQSLASCLSFRHFLEEVEEIQLSSDVGQIQDLSLLLSLAALLEDLSTLKERSVTLNPRKVMSAMQQYLPQFQLTNQQDAAEAFLHLLSCLRDELSESYMPSCGSLADVAAPPSRILSFTGIKNINDPERWRQQYLGPFDGILGSFLSCRSCSSEIMMDFGFFHALPLSLTANPGASFLHALTLEDCIKKFLAPEHVENYCCGHCWHISAIKYLSSVGGHQEEIRRLSSCSEEDGCNCRSISSLEAFPWSNEFSHTFKQLSIAHCPQILCLHLQRTSMNMFGELVKLQGHVSFPLILNLSPFVKHEVGIQKLNWDKYLVEQQYLASISRPGSINKYVVTEKIKNDASQTCQLCSPPTETRSDTRFMHAQTQSKDMDNEVDCKNYLYRLVSVVEHFGRAGSGHYTVYRGVKVQVEVDAGVGGINIPPMQWFRISDSEKRMFLGAKLPCFSTRESDLTAEEKFRILSMIPANEMLGLSNKLVEKLLLHSFSMDVTISQDTFSNWNFGSAYFSSEFAASMDILAEKLLDTNMPFTQVPCKRC</sequence>
<comment type="similarity">
    <text evidence="2 7">Belongs to the peptidase C19 family.</text>
</comment>
<evidence type="ECO:0000256" key="8">
    <source>
        <dbReference type="SAM" id="Phobius"/>
    </source>
</evidence>
<dbReference type="PROSITE" id="PS50235">
    <property type="entry name" value="USP_3"/>
    <property type="match status" value="1"/>
</dbReference>
<dbReference type="Gene3D" id="3.90.70.10">
    <property type="entry name" value="Cysteine proteinases"/>
    <property type="match status" value="1"/>
</dbReference>
<keyword evidence="4 7" id="KW-0833">Ubl conjugation pathway</keyword>
<keyword evidence="6 7" id="KW-0788">Thiol protease</keyword>
<evidence type="ECO:0000256" key="1">
    <source>
        <dbReference type="ARBA" id="ARBA00000707"/>
    </source>
</evidence>
<protein>
    <recommendedName>
        <fullName evidence="7">Ubiquitin carboxyl-terminal hydrolase</fullName>
        <ecNumber evidence="7">3.4.19.12</ecNumber>
    </recommendedName>
</protein>
<evidence type="ECO:0000256" key="6">
    <source>
        <dbReference type="ARBA" id="ARBA00022807"/>
    </source>
</evidence>
<evidence type="ECO:0000313" key="11">
    <source>
        <dbReference type="Proteomes" id="UP001153076"/>
    </source>
</evidence>
<organism evidence="10 11">
    <name type="scientific">Carnegiea gigantea</name>
    <dbReference type="NCBI Taxonomy" id="171969"/>
    <lineage>
        <taxon>Eukaryota</taxon>
        <taxon>Viridiplantae</taxon>
        <taxon>Streptophyta</taxon>
        <taxon>Embryophyta</taxon>
        <taxon>Tracheophyta</taxon>
        <taxon>Spermatophyta</taxon>
        <taxon>Magnoliopsida</taxon>
        <taxon>eudicotyledons</taxon>
        <taxon>Gunneridae</taxon>
        <taxon>Pentapetalae</taxon>
        <taxon>Caryophyllales</taxon>
        <taxon>Cactineae</taxon>
        <taxon>Cactaceae</taxon>
        <taxon>Cactoideae</taxon>
        <taxon>Echinocereeae</taxon>
        <taxon>Carnegiea</taxon>
    </lineage>
</organism>
<dbReference type="OrthoDB" id="2248014at2759"/>
<evidence type="ECO:0000256" key="7">
    <source>
        <dbReference type="RuleBase" id="RU366025"/>
    </source>
</evidence>
<evidence type="ECO:0000256" key="3">
    <source>
        <dbReference type="ARBA" id="ARBA00022670"/>
    </source>
</evidence>
<dbReference type="PANTHER" id="PTHR24006:SF888">
    <property type="entry name" value="UBIQUITIN CARBOXYL-TERMINAL HYDROLASE 30"/>
    <property type="match status" value="1"/>
</dbReference>
<feature type="transmembrane region" description="Helical" evidence="8">
    <location>
        <begin position="32"/>
        <end position="51"/>
    </location>
</feature>
<dbReference type="PROSITE" id="PS00973">
    <property type="entry name" value="USP_2"/>
    <property type="match status" value="1"/>
</dbReference>
<comment type="function">
    <text evidence="7">Recognizes and hydrolyzes the peptide bond at the C-terminal Gly of ubiquitin. Involved in the processing of poly-ubiquitin precursors as well as that of ubiquitinated proteins.</text>
</comment>
<comment type="catalytic activity">
    <reaction evidence="1 7">
        <text>Thiol-dependent hydrolysis of ester, thioester, amide, peptide and isopeptide bonds formed by the C-terminal Gly of ubiquitin (a 76-residue protein attached to proteins as an intracellular targeting signal).</text>
        <dbReference type="EC" id="3.4.19.12"/>
    </reaction>
</comment>
<dbReference type="GO" id="GO:0004843">
    <property type="term" value="F:cysteine-type deubiquitinase activity"/>
    <property type="evidence" value="ECO:0007669"/>
    <property type="project" value="UniProtKB-UniRule"/>
</dbReference>
<dbReference type="InterPro" id="IPR038765">
    <property type="entry name" value="Papain-like_cys_pep_sf"/>
</dbReference>
<accession>A0A9Q1KQK0</accession>
<keyword evidence="11" id="KW-1185">Reference proteome</keyword>
<name>A0A9Q1KQK0_9CARY</name>
<comment type="caution">
    <text evidence="10">The sequence shown here is derived from an EMBL/GenBank/DDBJ whole genome shotgun (WGS) entry which is preliminary data.</text>
</comment>
<proteinExistence type="inferred from homology"/>
<keyword evidence="8" id="KW-0812">Transmembrane</keyword>
<dbReference type="InterPro" id="IPR001394">
    <property type="entry name" value="Peptidase_C19_UCH"/>
</dbReference>
<dbReference type="GO" id="GO:0006508">
    <property type="term" value="P:proteolysis"/>
    <property type="evidence" value="ECO:0007669"/>
    <property type="project" value="UniProtKB-KW"/>
</dbReference>
<dbReference type="InterPro" id="IPR018200">
    <property type="entry name" value="USP_CS"/>
</dbReference>
<dbReference type="GO" id="GO:0005829">
    <property type="term" value="C:cytosol"/>
    <property type="evidence" value="ECO:0007669"/>
    <property type="project" value="TreeGrafter"/>
</dbReference>
<keyword evidence="8" id="KW-1133">Transmembrane helix</keyword>
<dbReference type="Pfam" id="PF00443">
    <property type="entry name" value="UCH"/>
    <property type="match status" value="1"/>
</dbReference>
<evidence type="ECO:0000259" key="9">
    <source>
        <dbReference type="PROSITE" id="PS50235"/>
    </source>
</evidence>
<keyword evidence="8" id="KW-0472">Membrane</keyword>
<gene>
    <name evidence="10" type="ORF">Cgig2_033605</name>
</gene>
<dbReference type="PROSITE" id="PS00972">
    <property type="entry name" value="USP_1"/>
    <property type="match status" value="1"/>
</dbReference>
<keyword evidence="5 7" id="KW-0378">Hydrolase</keyword>
<evidence type="ECO:0000256" key="2">
    <source>
        <dbReference type="ARBA" id="ARBA00009085"/>
    </source>
</evidence>
<dbReference type="CDD" id="cd02662">
    <property type="entry name" value="Peptidase_C19F"/>
    <property type="match status" value="1"/>
</dbReference>
<dbReference type="EC" id="3.4.19.12" evidence="7"/>
<reference evidence="10" key="1">
    <citation type="submission" date="2022-04" db="EMBL/GenBank/DDBJ databases">
        <title>Carnegiea gigantea Genome sequencing and assembly v2.</title>
        <authorList>
            <person name="Copetti D."/>
            <person name="Sanderson M.J."/>
            <person name="Burquez A."/>
            <person name="Wojciechowski M.F."/>
        </authorList>
    </citation>
    <scope>NUCLEOTIDE SEQUENCE</scope>
    <source>
        <strain evidence="10">SGP5-SGP5p</strain>
        <tissue evidence="10">Aerial part</tissue>
    </source>
</reference>
<feature type="domain" description="USP" evidence="9">
    <location>
        <begin position="76"/>
        <end position="557"/>
    </location>
</feature>
<dbReference type="Proteomes" id="UP001153076">
    <property type="component" value="Unassembled WGS sequence"/>
</dbReference>
<dbReference type="InterPro" id="IPR050164">
    <property type="entry name" value="Peptidase_C19"/>
</dbReference>
<evidence type="ECO:0000256" key="5">
    <source>
        <dbReference type="ARBA" id="ARBA00022801"/>
    </source>
</evidence>
<dbReference type="InterPro" id="IPR028889">
    <property type="entry name" value="USP"/>
</dbReference>